<feature type="repeat" description="TPR" evidence="1">
    <location>
        <begin position="527"/>
        <end position="560"/>
    </location>
</feature>
<protein>
    <submittedName>
        <fullName evidence="4">Tfp pilus assembly protein PilF</fullName>
    </submittedName>
</protein>
<gene>
    <name evidence="4" type="ORF">SAMN05216252_13915</name>
</gene>
<evidence type="ECO:0000256" key="2">
    <source>
        <dbReference type="SAM" id="MobiDB-lite"/>
    </source>
</evidence>
<accession>A0A239NK20</accession>
<sequence length="1472" mass="159397">MSTDAQPGQDTDVLAVLREYTLDCRHEETEGLIGAELARAEGDPERTARLHVARGRLRLRQYEHRAALEEFATALRHDPECGPAAGWRVAALDRMGRLDEALAEGTAAAARHPRSADVHTALGWLHHDACRWDEALAAFEQAVSVGPRQAEGWIGAAWTRVELGDTAAALRGLEDAERALADPVEVRCAAVRIAASRGGVELAHARLLSARSLDRDDVAVLTAEVRYESRLGDARAALEAAERLAARYGRRPEAHVEHARCLIDLGRTDEAVAACDRALALEPHWDLAWESRAEAQRRGGDPAEALATGRRAVRECPYAPGVRLELAAAELAGGALDRALARTEEALALDPCSDWGLGVRADLLRRGGDVDGAIAAVRHAASLRPADPQALLRLSGALGAAGRYDEALAVVTRARELHPGDTALMERALALLRSARRWDDTAEMIASLRAADRTGRLEGLLLEEQACLSFARQRYARAAEECEAALRAEPGRAFAARLRVQALHSLGRLADAEAAARQGAEAAADDPEAHALLATVLFAAERTDEALAAVDRALRLDAHSADAHVARLGGLRAAERWSEAETALEEAVRGGVPADVVAAQRARTALGREDHEGARSAAEECLRLRPDDAEALELLAAAHLGRGDLRAAEAAARRAAVASPHAAAGPCLLAACFGEQDRRDEECEAYEEALRREPDHRDALLGRLAALRALGRWDEAERAAEDAAGLRPDDPEVLIAVGWLYSAMERPGEGLPFARGAAELTDDASDAVDLLGWLLRRSRHWDEAEQVLRRGVDRRPAAPDAHMELAYCLWDQDKDTECLESVDRALALRPDRVRTLTFKVEVLCSLRRWNEAEAVARRARGSHPEIAAAHVATAQVLADTYRREEALPHLRRALQLDPEHEWACRLLVDTLAGLGRCEEAEQAAEALLGRVPDAVSVRCRLAVVLRERHRYDEALAQCERAVADAPYSVAAHDQLVTTLRECGSLDEAERRVEEFTRVRPHLASLRFQLAAVHAERGDHTPAGQVLEELLESASGPLGRAEARAATGWVALMDQRPLDAADAFAEVLRGRPHDHDFRLGRAWSLVRLADLGPGGPHAEGRLAEAAAHCRAVGREDPRNAAAHTCLGLIAHRRGEPAAAERHFARAVELDPYGRSHTELGALYVQLGRYTEAEAVLRRAVELDWYDVQAHVELGSLALHRAREGGGDAMTAEAAGAFRRAVAVDPDSGSAALGLAVALAEGAGDLGAAEEELRRVLGRRGVRDQPQWQLRLALARLLVQAGDAEQNADRHRDAGQEARAAIRLAEREAEPHFVAGVVEQRLGTQTVDVRLKLLHRRRAQRFLTRCRRLDPAHQDAERALRLLEEDARAARGSRLSSAVLVLVATAVLGAAWVDFLWKHHVTAVMLTTLTPVLAGLIAVGFLLPVLIRLKLPGGMEADLSASIGQISRGPRGEVALTPARTPAGNGPVGRMPRL</sequence>
<dbReference type="RefSeq" id="WP_107418614.1">
    <property type="nucleotide sequence ID" value="NZ_FZOF01000039.1"/>
</dbReference>
<name>A0A239NK20_9ACTN</name>
<organism evidence="4 5">
    <name type="scientific">Actinacidiphila glaucinigra</name>
    <dbReference type="NCBI Taxonomy" id="235986"/>
    <lineage>
        <taxon>Bacteria</taxon>
        <taxon>Bacillati</taxon>
        <taxon>Actinomycetota</taxon>
        <taxon>Actinomycetes</taxon>
        <taxon>Kitasatosporales</taxon>
        <taxon>Streptomycetaceae</taxon>
        <taxon>Actinacidiphila</taxon>
    </lineage>
</organism>
<feature type="transmembrane region" description="Helical" evidence="3">
    <location>
        <begin position="1402"/>
        <end position="1425"/>
    </location>
</feature>
<feature type="repeat" description="TPR" evidence="1">
    <location>
        <begin position="867"/>
        <end position="900"/>
    </location>
</feature>
<evidence type="ECO:0000313" key="5">
    <source>
        <dbReference type="Proteomes" id="UP000198280"/>
    </source>
</evidence>
<evidence type="ECO:0000313" key="4">
    <source>
        <dbReference type="EMBL" id="SNT55241.1"/>
    </source>
</evidence>
<keyword evidence="1" id="KW-0802">TPR repeat</keyword>
<dbReference type="Pfam" id="PF14559">
    <property type="entry name" value="TPR_19"/>
    <property type="match status" value="2"/>
</dbReference>
<dbReference type="Pfam" id="PF13432">
    <property type="entry name" value="TPR_16"/>
    <property type="match status" value="11"/>
</dbReference>
<dbReference type="InterPro" id="IPR019734">
    <property type="entry name" value="TPR_rpt"/>
</dbReference>
<keyword evidence="3" id="KW-1133">Transmembrane helix</keyword>
<dbReference type="PANTHER" id="PTHR12558:SF33">
    <property type="entry name" value="BLL7664 PROTEIN"/>
    <property type="match status" value="1"/>
</dbReference>
<keyword evidence="3" id="KW-0812">Transmembrane</keyword>
<feature type="repeat" description="TPR" evidence="1">
    <location>
        <begin position="388"/>
        <end position="421"/>
    </location>
</feature>
<feature type="region of interest" description="Disordered" evidence="2">
    <location>
        <begin position="1452"/>
        <end position="1472"/>
    </location>
</feature>
<dbReference type="SMART" id="SM00028">
    <property type="entry name" value="TPR"/>
    <property type="match status" value="19"/>
</dbReference>
<dbReference type="SUPFAM" id="SSF48452">
    <property type="entry name" value="TPR-like"/>
    <property type="match status" value="6"/>
</dbReference>
<dbReference type="Gene3D" id="1.25.40.10">
    <property type="entry name" value="Tetratricopeptide repeat domain"/>
    <property type="match status" value="8"/>
</dbReference>
<dbReference type="PROSITE" id="PS50005">
    <property type="entry name" value="TPR"/>
    <property type="match status" value="6"/>
</dbReference>
<reference evidence="4 5" key="1">
    <citation type="submission" date="2017-06" db="EMBL/GenBank/DDBJ databases">
        <authorList>
            <person name="Kim H.J."/>
            <person name="Triplett B.A."/>
        </authorList>
    </citation>
    <scope>NUCLEOTIDE SEQUENCE [LARGE SCALE GENOMIC DNA]</scope>
    <source>
        <strain evidence="4 5">CGMCC 4.1858</strain>
    </source>
</reference>
<feature type="transmembrane region" description="Helical" evidence="3">
    <location>
        <begin position="1373"/>
        <end position="1395"/>
    </location>
</feature>
<feature type="repeat" description="TPR" evidence="1">
    <location>
        <begin position="1152"/>
        <end position="1185"/>
    </location>
</feature>
<keyword evidence="3" id="KW-0472">Membrane</keyword>
<proteinExistence type="predicted"/>
<dbReference type="Proteomes" id="UP000198280">
    <property type="component" value="Unassembled WGS sequence"/>
</dbReference>
<dbReference type="InterPro" id="IPR011990">
    <property type="entry name" value="TPR-like_helical_dom_sf"/>
</dbReference>
<dbReference type="PANTHER" id="PTHR12558">
    <property type="entry name" value="CELL DIVISION CYCLE 16,23,27"/>
    <property type="match status" value="1"/>
</dbReference>
<feature type="repeat" description="TPR" evidence="1">
    <location>
        <begin position="116"/>
        <end position="149"/>
    </location>
</feature>
<feature type="repeat" description="TPR" evidence="1">
    <location>
        <begin position="48"/>
        <end position="81"/>
    </location>
</feature>
<keyword evidence="5" id="KW-1185">Reference proteome</keyword>
<dbReference type="Pfam" id="PF13428">
    <property type="entry name" value="TPR_14"/>
    <property type="match status" value="1"/>
</dbReference>
<evidence type="ECO:0000256" key="3">
    <source>
        <dbReference type="SAM" id="Phobius"/>
    </source>
</evidence>
<evidence type="ECO:0000256" key="1">
    <source>
        <dbReference type="PROSITE-ProRule" id="PRU00339"/>
    </source>
</evidence>
<dbReference type="EMBL" id="FZOF01000039">
    <property type="protein sequence ID" value="SNT55241.1"/>
    <property type="molecule type" value="Genomic_DNA"/>
</dbReference>